<accession>A0AAV4TSL6</accession>
<evidence type="ECO:0000313" key="2">
    <source>
        <dbReference type="Proteomes" id="UP001054945"/>
    </source>
</evidence>
<dbReference type="Proteomes" id="UP001054945">
    <property type="component" value="Unassembled WGS sequence"/>
</dbReference>
<protein>
    <submittedName>
        <fullName evidence="1">Uncharacterized protein</fullName>
    </submittedName>
</protein>
<dbReference type="AlphaFoldDB" id="A0AAV4TSL6"/>
<organism evidence="1 2">
    <name type="scientific">Caerostris extrusa</name>
    <name type="common">Bark spider</name>
    <name type="synonym">Caerostris bankana</name>
    <dbReference type="NCBI Taxonomy" id="172846"/>
    <lineage>
        <taxon>Eukaryota</taxon>
        <taxon>Metazoa</taxon>
        <taxon>Ecdysozoa</taxon>
        <taxon>Arthropoda</taxon>
        <taxon>Chelicerata</taxon>
        <taxon>Arachnida</taxon>
        <taxon>Araneae</taxon>
        <taxon>Araneomorphae</taxon>
        <taxon>Entelegynae</taxon>
        <taxon>Araneoidea</taxon>
        <taxon>Araneidae</taxon>
        <taxon>Caerostris</taxon>
    </lineage>
</organism>
<name>A0AAV4TSL6_CAEEX</name>
<sequence length="135" mass="16365">MNKVGSNPFEVVRDVLKRPKPLIAHRFTSRTHPIRRQKRRLNWNSFHERKEKVNVFGFAFLRMKATVFHFGPLQWPFCEHKEMESSFTIKALAPFTEYHIVPVMNTLGFYRVLSRSFFFFFFFLRTEWDTNSLRD</sequence>
<keyword evidence="2" id="KW-1185">Reference proteome</keyword>
<proteinExistence type="predicted"/>
<dbReference type="EMBL" id="BPLR01011756">
    <property type="protein sequence ID" value="GIY48824.1"/>
    <property type="molecule type" value="Genomic_DNA"/>
</dbReference>
<comment type="caution">
    <text evidence="1">The sequence shown here is derived from an EMBL/GenBank/DDBJ whole genome shotgun (WGS) entry which is preliminary data.</text>
</comment>
<evidence type="ECO:0000313" key="1">
    <source>
        <dbReference type="EMBL" id="GIY48824.1"/>
    </source>
</evidence>
<reference evidence="1 2" key="1">
    <citation type="submission" date="2021-06" db="EMBL/GenBank/DDBJ databases">
        <title>Caerostris extrusa draft genome.</title>
        <authorList>
            <person name="Kono N."/>
            <person name="Arakawa K."/>
        </authorList>
    </citation>
    <scope>NUCLEOTIDE SEQUENCE [LARGE SCALE GENOMIC DNA]</scope>
</reference>
<gene>
    <name evidence="1" type="ORF">CEXT_56821</name>
</gene>